<feature type="domain" description="RRM" evidence="4">
    <location>
        <begin position="3"/>
        <end position="73"/>
    </location>
</feature>
<dbReference type="PANTHER" id="PTHR23003">
    <property type="entry name" value="RNA RECOGNITION MOTIF RRM DOMAIN CONTAINING PROTEIN"/>
    <property type="match status" value="1"/>
</dbReference>
<accession>A0A068RLW3</accession>
<reference evidence="5" key="1">
    <citation type="submission" date="2013-08" db="EMBL/GenBank/DDBJ databases">
        <title>Gene expansion shapes genome architecture in the human pathogen Lichtheimia corymbifera: an evolutionary genomics analysis in the ancient terrestrial Mucorales (Mucoromycotina).</title>
        <authorList>
            <person name="Schwartze V.U."/>
            <person name="Winter S."/>
            <person name="Shelest E."/>
            <person name="Marcet-Houben M."/>
            <person name="Horn F."/>
            <person name="Wehner S."/>
            <person name="Hoffmann K."/>
            <person name="Riege K."/>
            <person name="Sammeth M."/>
            <person name="Nowrousian M."/>
            <person name="Valiante V."/>
            <person name="Linde J."/>
            <person name="Jacobsen I.D."/>
            <person name="Marz M."/>
            <person name="Brakhage A.A."/>
            <person name="Gabaldon T."/>
            <person name="Bocker S."/>
            <person name="Voigt K."/>
        </authorList>
    </citation>
    <scope>NUCLEOTIDE SEQUENCE [LARGE SCALE GENOMIC DNA]</scope>
    <source>
        <strain evidence="5">FSU 9682</strain>
    </source>
</reference>
<dbReference type="GO" id="GO:0003729">
    <property type="term" value="F:mRNA binding"/>
    <property type="evidence" value="ECO:0007669"/>
    <property type="project" value="TreeGrafter"/>
</dbReference>
<feature type="compositionally biased region" description="Basic and acidic residues" evidence="3">
    <location>
        <begin position="208"/>
        <end position="229"/>
    </location>
</feature>
<dbReference type="STRING" id="1263082.A0A068RLW3"/>
<feature type="compositionally biased region" description="Basic residues" evidence="3">
    <location>
        <begin position="165"/>
        <end position="207"/>
    </location>
</feature>
<evidence type="ECO:0000313" key="6">
    <source>
        <dbReference type="Proteomes" id="UP000027586"/>
    </source>
</evidence>
<dbReference type="GO" id="GO:0005634">
    <property type="term" value="C:nucleus"/>
    <property type="evidence" value="ECO:0007669"/>
    <property type="project" value="TreeGrafter"/>
</dbReference>
<name>A0A068RLW3_9FUNG</name>
<feature type="region of interest" description="Disordered" evidence="3">
    <location>
        <begin position="157"/>
        <end position="264"/>
    </location>
</feature>
<sequence length="264" mass="31076">MSTRVYIGRLARDARDRDLERLFKSYGEIREINIKSGYGFVEFKDPRDAEDVVYDFHGKEFLGERIIVEMARGARRGREDRRRVDRRSDYRLTVENIPSGTSWQDLKDLMRKAGEVTFADVIRSRPGEGVVEFAHRSDMEYALKKLDDSELNGQRVRLFEDTSRRRGRGGSRSRSASRSRSPPRRSRRRSYSRSRSPPRRNRRRSDSRRRDDDRSKSPERKERRRDDSRSPSPRRASASPRRSPENDRSRSPARSRSPVAENNE</sequence>
<dbReference type="GO" id="GO:0005737">
    <property type="term" value="C:cytoplasm"/>
    <property type="evidence" value="ECO:0007669"/>
    <property type="project" value="TreeGrafter"/>
</dbReference>
<dbReference type="PROSITE" id="PS50102">
    <property type="entry name" value="RRM"/>
    <property type="match status" value="2"/>
</dbReference>
<feature type="compositionally biased region" description="Low complexity" evidence="3">
    <location>
        <begin position="230"/>
        <end position="241"/>
    </location>
</feature>
<keyword evidence="6" id="KW-1185">Reference proteome</keyword>
<proteinExistence type="predicted"/>
<organism evidence="5 6">
    <name type="scientific">Lichtheimia corymbifera JMRC:FSU:9682</name>
    <dbReference type="NCBI Taxonomy" id="1263082"/>
    <lineage>
        <taxon>Eukaryota</taxon>
        <taxon>Fungi</taxon>
        <taxon>Fungi incertae sedis</taxon>
        <taxon>Mucoromycota</taxon>
        <taxon>Mucoromycotina</taxon>
        <taxon>Mucoromycetes</taxon>
        <taxon>Mucorales</taxon>
        <taxon>Lichtheimiaceae</taxon>
        <taxon>Lichtheimia</taxon>
    </lineage>
</organism>
<dbReference type="InterPro" id="IPR000504">
    <property type="entry name" value="RRM_dom"/>
</dbReference>
<evidence type="ECO:0000259" key="4">
    <source>
        <dbReference type="PROSITE" id="PS50102"/>
    </source>
</evidence>
<evidence type="ECO:0000256" key="1">
    <source>
        <dbReference type="ARBA" id="ARBA00022884"/>
    </source>
</evidence>
<dbReference type="InterPro" id="IPR012677">
    <property type="entry name" value="Nucleotide-bd_a/b_plait_sf"/>
</dbReference>
<evidence type="ECO:0000256" key="2">
    <source>
        <dbReference type="PROSITE-ProRule" id="PRU00176"/>
    </source>
</evidence>
<dbReference type="CDD" id="cd12337">
    <property type="entry name" value="RRM1_SRSF4_like"/>
    <property type="match status" value="1"/>
</dbReference>
<dbReference type="CDD" id="cd12339">
    <property type="entry name" value="RRM2_SRSF1_4_like"/>
    <property type="match status" value="1"/>
</dbReference>
<gene>
    <name evidence="5" type="ORF">LCOR_01672.1</name>
</gene>
<dbReference type="SMART" id="SM00360">
    <property type="entry name" value="RRM"/>
    <property type="match status" value="2"/>
</dbReference>
<dbReference type="VEuPathDB" id="FungiDB:LCOR_01672.1"/>
<protein>
    <submittedName>
        <fullName evidence="5">Alternative splicing factor asf</fullName>
    </submittedName>
</protein>
<dbReference type="PANTHER" id="PTHR23003:SF51">
    <property type="entry name" value="SERINE-ARGININE PROTEIN 55"/>
    <property type="match status" value="1"/>
</dbReference>
<dbReference type="Gene3D" id="3.30.70.330">
    <property type="match status" value="2"/>
</dbReference>
<feature type="domain" description="RRM" evidence="4">
    <location>
        <begin position="90"/>
        <end position="163"/>
    </location>
</feature>
<evidence type="ECO:0000256" key="3">
    <source>
        <dbReference type="SAM" id="MobiDB-lite"/>
    </source>
</evidence>
<keyword evidence="1 2" id="KW-0694">RNA-binding</keyword>
<dbReference type="AlphaFoldDB" id="A0A068RLW3"/>
<dbReference type="InterPro" id="IPR050374">
    <property type="entry name" value="RRT5_SRSF_SR"/>
</dbReference>
<dbReference type="OrthoDB" id="1099063at2759"/>
<dbReference type="InterPro" id="IPR035979">
    <property type="entry name" value="RBD_domain_sf"/>
</dbReference>
<dbReference type="Pfam" id="PF00076">
    <property type="entry name" value="RRM_1"/>
    <property type="match status" value="2"/>
</dbReference>
<comment type="caution">
    <text evidence="5">The sequence shown here is derived from an EMBL/GenBank/DDBJ whole genome shotgun (WGS) entry which is preliminary data.</text>
</comment>
<dbReference type="SUPFAM" id="SSF54928">
    <property type="entry name" value="RNA-binding domain, RBD"/>
    <property type="match status" value="1"/>
</dbReference>
<dbReference type="EMBL" id="CBTN010000005">
    <property type="protein sequence ID" value="CDH49946.1"/>
    <property type="molecule type" value="Genomic_DNA"/>
</dbReference>
<dbReference type="Proteomes" id="UP000027586">
    <property type="component" value="Unassembled WGS sequence"/>
</dbReference>
<evidence type="ECO:0000313" key="5">
    <source>
        <dbReference type="EMBL" id="CDH49946.1"/>
    </source>
</evidence>